<dbReference type="Gene3D" id="3.40.1580.20">
    <property type="entry name" value="Syd protein"/>
    <property type="match status" value="1"/>
</dbReference>
<comment type="caution">
    <text evidence="4">The sequence shown here is derived from an EMBL/GenBank/DDBJ whole genome shotgun (WGS) entry which is preliminary data.</text>
</comment>
<dbReference type="InterPro" id="IPR009948">
    <property type="entry name" value="Syd"/>
</dbReference>
<name>A0ABD5KRU8_PRIAR</name>
<evidence type="ECO:0000313" key="4">
    <source>
        <dbReference type="EMBL" id="MEN3153941.1"/>
    </source>
</evidence>
<organism evidence="4 5">
    <name type="scientific">Priestia aryabhattai</name>
    <name type="common">Bacillus aryabhattai</name>
    <dbReference type="NCBI Taxonomy" id="412384"/>
    <lineage>
        <taxon>Bacteria</taxon>
        <taxon>Bacillati</taxon>
        <taxon>Bacillota</taxon>
        <taxon>Bacilli</taxon>
        <taxon>Bacillales</taxon>
        <taxon>Bacillaceae</taxon>
        <taxon>Priestia</taxon>
    </lineage>
</organism>
<dbReference type="GeneID" id="48013346"/>
<evidence type="ECO:0000313" key="5">
    <source>
        <dbReference type="Proteomes" id="UP001418804"/>
    </source>
</evidence>
<keyword evidence="2" id="KW-0997">Cell inner membrane</keyword>
<gene>
    <name evidence="4" type="ORF">ABDD91_13925</name>
</gene>
<keyword evidence="1" id="KW-1003">Cell membrane</keyword>
<reference evidence="4 5" key="1">
    <citation type="submission" date="2024-05" db="EMBL/GenBank/DDBJ databases">
        <title>The mechanism of isolation and screening of efficient mineral weathering bacteria priestia aryabhattai c4-10 with weathered biotite.</title>
        <authorList>
            <person name="Yang S."/>
        </authorList>
    </citation>
    <scope>NUCLEOTIDE SEQUENCE [LARGE SCALE GENOMIC DNA]</scope>
    <source>
        <strain evidence="4 5">C4-10</strain>
    </source>
</reference>
<accession>A0ABD5KRU8</accession>
<evidence type="ECO:0000256" key="3">
    <source>
        <dbReference type="ARBA" id="ARBA00023136"/>
    </source>
</evidence>
<reference evidence="4 5" key="2">
    <citation type="submission" date="2024-05" db="EMBL/GenBank/DDBJ databases">
        <authorList>
            <person name="Zheng X."/>
        </authorList>
    </citation>
    <scope>NUCLEOTIDE SEQUENCE [LARGE SCALE GENOMIC DNA]</scope>
    <source>
        <strain evidence="4 5">C4-10</strain>
    </source>
</reference>
<proteinExistence type="predicted"/>
<protein>
    <submittedName>
        <fullName evidence="4">SecY-interacting protein Syd</fullName>
    </submittedName>
</protein>
<evidence type="ECO:0000256" key="2">
    <source>
        <dbReference type="ARBA" id="ARBA00022519"/>
    </source>
</evidence>
<sequence>MSNYFKVRREYFEKGLDFLFKTSYNENVQSMIYQGEVDEDEEILWNPVQKNNHSDIKPLEERFHIEFHSSIDCYFNSYWFAELDGFLDSHYITLEAVLPNIELDTFERNLKGYKKNRDKLDKVPIGIEGNGLVVVIDNLSGRVELEDFERGCFKEIANSLEDLISSLRLQR</sequence>
<dbReference type="EMBL" id="JBDIVD010000001">
    <property type="protein sequence ID" value="MEN3153941.1"/>
    <property type="molecule type" value="Genomic_DNA"/>
</dbReference>
<dbReference type="InterPro" id="IPR038228">
    <property type="entry name" value="Syd_sf"/>
</dbReference>
<dbReference type="RefSeq" id="WP_176551726.1">
    <property type="nucleotide sequence ID" value="NZ_CP024035.1"/>
</dbReference>
<dbReference type="AlphaFoldDB" id="A0ABD5KRU8"/>
<dbReference type="Proteomes" id="UP001418804">
    <property type="component" value="Unassembled WGS sequence"/>
</dbReference>
<dbReference type="CDD" id="cd16323">
    <property type="entry name" value="Syd"/>
    <property type="match status" value="1"/>
</dbReference>
<dbReference type="Pfam" id="PF07348">
    <property type="entry name" value="Syd"/>
    <property type="match status" value="1"/>
</dbReference>
<keyword evidence="3" id="KW-0472">Membrane</keyword>
<evidence type="ECO:0000256" key="1">
    <source>
        <dbReference type="ARBA" id="ARBA00022475"/>
    </source>
</evidence>